<reference evidence="3 4" key="1">
    <citation type="submission" date="2019-08" db="EMBL/GenBank/DDBJ databases">
        <title>Draft genome sequences of two oriental melons (Cucumis melo L. var makuwa).</title>
        <authorList>
            <person name="Kwon S.-Y."/>
        </authorList>
    </citation>
    <scope>NUCLEOTIDE SEQUENCE [LARGE SCALE GENOMIC DNA]</scope>
    <source>
        <strain evidence="4">cv. Chang Bougi</strain>
        <strain evidence="3">cv. SW 3</strain>
        <tissue evidence="2">Leaf</tissue>
    </source>
</reference>
<evidence type="ECO:0000313" key="1">
    <source>
        <dbReference type="EMBL" id="KAA0056340.1"/>
    </source>
</evidence>
<dbReference type="Proteomes" id="UP000321393">
    <property type="component" value="Unassembled WGS sequence"/>
</dbReference>
<protein>
    <submittedName>
        <fullName evidence="2">Uncharacterized protein</fullName>
    </submittedName>
</protein>
<gene>
    <name evidence="2" type="ORF">E5676_scaffold11G00800</name>
    <name evidence="1" type="ORF">E6C27_scaffold186G00320</name>
</gene>
<evidence type="ECO:0000313" key="4">
    <source>
        <dbReference type="Proteomes" id="UP000321947"/>
    </source>
</evidence>
<dbReference type="EMBL" id="SSTD01015294">
    <property type="protein sequence ID" value="TYK03175.1"/>
    <property type="molecule type" value="Genomic_DNA"/>
</dbReference>
<dbReference type="EMBL" id="SSTE01007511">
    <property type="protein sequence ID" value="KAA0056340.1"/>
    <property type="molecule type" value="Genomic_DNA"/>
</dbReference>
<dbReference type="AlphaFoldDB" id="A0A5D3BVS6"/>
<sequence>MSATRWAWVTRPCPSTKGVIADHLISQGTSTLKPCSQQGASIIQASSSKCINSTSSFHSLPHVKALHSGQALPLNRE</sequence>
<comment type="caution">
    <text evidence="2">The sequence shown here is derived from an EMBL/GenBank/DDBJ whole genome shotgun (WGS) entry which is preliminary data.</text>
</comment>
<accession>A0A5D3BVS6</accession>
<evidence type="ECO:0000313" key="2">
    <source>
        <dbReference type="EMBL" id="TYK03175.1"/>
    </source>
</evidence>
<dbReference type="Proteomes" id="UP000321947">
    <property type="component" value="Unassembled WGS sequence"/>
</dbReference>
<name>A0A5D3BVS6_CUCMM</name>
<proteinExistence type="predicted"/>
<organism evidence="2 4">
    <name type="scientific">Cucumis melo var. makuwa</name>
    <name type="common">Oriental melon</name>
    <dbReference type="NCBI Taxonomy" id="1194695"/>
    <lineage>
        <taxon>Eukaryota</taxon>
        <taxon>Viridiplantae</taxon>
        <taxon>Streptophyta</taxon>
        <taxon>Embryophyta</taxon>
        <taxon>Tracheophyta</taxon>
        <taxon>Spermatophyta</taxon>
        <taxon>Magnoliopsida</taxon>
        <taxon>eudicotyledons</taxon>
        <taxon>Gunneridae</taxon>
        <taxon>Pentapetalae</taxon>
        <taxon>rosids</taxon>
        <taxon>fabids</taxon>
        <taxon>Cucurbitales</taxon>
        <taxon>Cucurbitaceae</taxon>
        <taxon>Benincaseae</taxon>
        <taxon>Cucumis</taxon>
    </lineage>
</organism>
<evidence type="ECO:0000313" key="3">
    <source>
        <dbReference type="Proteomes" id="UP000321393"/>
    </source>
</evidence>